<keyword evidence="1" id="KW-0812">Transmembrane</keyword>
<protein>
    <submittedName>
        <fullName evidence="2">Type II secretion system protein</fullName>
    </submittedName>
</protein>
<accession>A0AAJ2NQL9</accession>
<proteinExistence type="predicted"/>
<dbReference type="RefSeq" id="WP_323467329.1">
    <property type="nucleotide sequence ID" value="NZ_CP144224.1"/>
</dbReference>
<gene>
    <name evidence="2" type="ORF">RYX45_15935</name>
</gene>
<feature type="transmembrane region" description="Helical" evidence="1">
    <location>
        <begin position="12"/>
        <end position="30"/>
    </location>
</feature>
<dbReference type="EMBL" id="JAWJAY010000004">
    <property type="protein sequence ID" value="MDV2886683.1"/>
    <property type="molecule type" value="Genomic_DNA"/>
</dbReference>
<keyword evidence="1" id="KW-0472">Membrane</keyword>
<keyword evidence="1" id="KW-1133">Transmembrane helix</keyword>
<comment type="caution">
    <text evidence="2">The sequence shown here is derived from an EMBL/GenBank/DDBJ whole genome shotgun (WGS) entry which is preliminary data.</text>
</comment>
<dbReference type="Proteomes" id="UP001285636">
    <property type="component" value="Unassembled WGS sequence"/>
</dbReference>
<evidence type="ECO:0000313" key="3">
    <source>
        <dbReference type="Proteomes" id="UP001285636"/>
    </source>
</evidence>
<reference evidence="2" key="1">
    <citation type="submission" date="2023-10" db="EMBL/GenBank/DDBJ databases">
        <title>Screening of Alkalihalophilus pseudofirmusBZ-TG-HK211 and Its Alleviation of Salt Stress on Rapeseed Growth.</title>
        <authorList>
            <person name="Zhao B."/>
            <person name="Guo T."/>
        </authorList>
    </citation>
    <scope>NUCLEOTIDE SEQUENCE</scope>
    <source>
        <strain evidence="2">BZ-TG-HK211</strain>
    </source>
</reference>
<dbReference type="AlphaFoldDB" id="A0AAJ2NQL9"/>
<organism evidence="2 3">
    <name type="scientific">Alkalihalophilus pseudofirmus</name>
    <name type="common">Bacillus pseudofirmus</name>
    <dbReference type="NCBI Taxonomy" id="79885"/>
    <lineage>
        <taxon>Bacteria</taxon>
        <taxon>Bacillati</taxon>
        <taxon>Bacillota</taxon>
        <taxon>Bacilli</taxon>
        <taxon>Bacillales</taxon>
        <taxon>Bacillaceae</taxon>
        <taxon>Alkalihalophilus</taxon>
    </lineage>
</organism>
<evidence type="ECO:0000256" key="1">
    <source>
        <dbReference type="SAM" id="Phobius"/>
    </source>
</evidence>
<evidence type="ECO:0000313" key="2">
    <source>
        <dbReference type="EMBL" id="MDV2886683.1"/>
    </source>
</evidence>
<name>A0AAJ2NQL9_ALKPS</name>
<sequence length="147" mass="17034">MNYIKNQHGYALLVVLLIITVIGIFAPILVNNVLSSSKQFSMVEEQMQHEKLANMAYIYIDRTFEEIAQDYVAYLSSLDENEEPESPESFFTSRVEEEYSNQYDKQAYKINLDNALNTQFTFNIVTLVNSEEAPIVSYTININDYFN</sequence>